<gene>
    <name evidence="10" type="primary">ERP1</name>
    <name evidence="10" type="ORF">LTR05_001310</name>
</gene>
<dbReference type="AlphaFoldDB" id="A0AAN7T7T7"/>
<keyword evidence="4 8" id="KW-0732">Signal</keyword>
<comment type="subcellular location">
    <subcellularLocation>
        <location evidence="1 7">Membrane</location>
        <topology evidence="1 7">Single-pass type I membrane protein</topology>
    </subcellularLocation>
</comment>
<dbReference type="EMBL" id="JAVRRJ010000001">
    <property type="protein sequence ID" value="KAK5091130.1"/>
    <property type="molecule type" value="Genomic_DNA"/>
</dbReference>
<evidence type="ECO:0000256" key="8">
    <source>
        <dbReference type="SAM" id="SignalP"/>
    </source>
</evidence>
<dbReference type="PANTHER" id="PTHR22811">
    <property type="entry name" value="TRANSMEMBRANE EMP24 DOMAIN-CONTAINING PROTEIN"/>
    <property type="match status" value="1"/>
</dbReference>
<evidence type="ECO:0000256" key="7">
    <source>
        <dbReference type="RuleBase" id="RU003827"/>
    </source>
</evidence>
<evidence type="ECO:0000256" key="6">
    <source>
        <dbReference type="ARBA" id="ARBA00023136"/>
    </source>
</evidence>
<evidence type="ECO:0000313" key="10">
    <source>
        <dbReference type="EMBL" id="KAK5091130.1"/>
    </source>
</evidence>
<keyword evidence="5" id="KW-1133">Transmembrane helix</keyword>
<evidence type="ECO:0000313" key="11">
    <source>
        <dbReference type="Proteomes" id="UP001309876"/>
    </source>
</evidence>
<protein>
    <submittedName>
        <fullName evidence="10">Emp24p/erv25p- protein</fullName>
    </submittedName>
</protein>
<dbReference type="InterPro" id="IPR015720">
    <property type="entry name" value="Emp24-like"/>
</dbReference>
<name>A0AAN7T7T7_9EURO</name>
<comment type="caution">
    <text evidence="10">The sequence shown here is derived from an EMBL/GenBank/DDBJ whole genome shotgun (WGS) entry which is preliminary data.</text>
</comment>
<feature type="chain" id="PRO_5042916091" evidence="8">
    <location>
        <begin position="20"/>
        <end position="228"/>
    </location>
</feature>
<evidence type="ECO:0000256" key="1">
    <source>
        <dbReference type="ARBA" id="ARBA00004479"/>
    </source>
</evidence>
<feature type="signal peptide" evidence="8">
    <location>
        <begin position="1"/>
        <end position="19"/>
    </location>
</feature>
<reference evidence="10 11" key="1">
    <citation type="submission" date="2023-08" db="EMBL/GenBank/DDBJ databases">
        <title>Black Yeasts Isolated from many extreme environments.</title>
        <authorList>
            <person name="Coleine C."/>
            <person name="Stajich J.E."/>
            <person name="Selbmann L."/>
        </authorList>
    </citation>
    <scope>NUCLEOTIDE SEQUENCE [LARGE SCALE GENOMIC DNA]</scope>
    <source>
        <strain evidence="10 11">CCFEE 5910</strain>
    </source>
</reference>
<keyword evidence="11" id="KW-1185">Reference proteome</keyword>
<accession>A0AAN7T7T7</accession>
<evidence type="ECO:0000256" key="5">
    <source>
        <dbReference type="ARBA" id="ARBA00022989"/>
    </source>
</evidence>
<sequence>MHLTSLLTTTALLVSSSQALYFYLDGTTPKCFYEELPKDTLVVGTYKAEAFNQNSQSYITTNDLAVQITVDETFDNDHRVVSQTSTSSDVPSKFTFSAADSGLHRLCFTPSGPAAVSLQGWFSGHDAAKGGVKIWLDMAIGESSKIESDDKNKIDSIVGKVRELNSRLADIRREQVFQREREAEFRDQSESVNSRIVKWTLIQLVVLGGTCAWQLSHLRSFFIKQKLT</sequence>
<evidence type="ECO:0000256" key="4">
    <source>
        <dbReference type="ARBA" id="ARBA00022729"/>
    </source>
</evidence>
<comment type="similarity">
    <text evidence="2 7">Belongs to the EMP24/GP25L family.</text>
</comment>
<keyword evidence="6" id="KW-0472">Membrane</keyword>
<dbReference type="InterPro" id="IPR009038">
    <property type="entry name" value="GOLD_dom"/>
</dbReference>
<dbReference type="GO" id="GO:0016020">
    <property type="term" value="C:membrane"/>
    <property type="evidence" value="ECO:0007669"/>
    <property type="project" value="UniProtKB-SubCell"/>
</dbReference>
<evidence type="ECO:0000256" key="3">
    <source>
        <dbReference type="ARBA" id="ARBA00022692"/>
    </source>
</evidence>
<evidence type="ECO:0000259" key="9">
    <source>
        <dbReference type="PROSITE" id="PS50866"/>
    </source>
</evidence>
<evidence type="ECO:0000256" key="2">
    <source>
        <dbReference type="ARBA" id="ARBA00007104"/>
    </source>
</evidence>
<dbReference type="PROSITE" id="PS50866">
    <property type="entry name" value="GOLD"/>
    <property type="match status" value="1"/>
</dbReference>
<dbReference type="Proteomes" id="UP001309876">
    <property type="component" value="Unassembled WGS sequence"/>
</dbReference>
<organism evidence="10 11">
    <name type="scientific">Lithohypha guttulata</name>
    <dbReference type="NCBI Taxonomy" id="1690604"/>
    <lineage>
        <taxon>Eukaryota</taxon>
        <taxon>Fungi</taxon>
        <taxon>Dikarya</taxon>
        <taxon>Ascomycota</taxon>
        <taxon>Pezizomycotina</taxon>
        <taxon>Eurotiomycetes</taxon>
        <taxon>Chaetothyriomycetidae</taxon>
        <taxon>Chaetothyriales</taxon>
        <taxon>Trichomeriaceae</taxon>
        <taxon>Lithohypha</taxon>
    </lineage>
</organism>
<dbReference type="SMART" id="SM01190">
    <property type="entry name" value="EMP24_GP25L"/>
    <property type="match status" value="1"/>
</dbReference>
<feature type="domain" description="GOLD" evidence="9">
    <location>
        <begin position="29"/>
        <end position="140"/>
    </location>
</feature>
<dbReference type="Pfam" id="PF01105">
    <property type="entry name" value="EMP24_GP25L"/>
    <property type="match status" value="1"/>
</dbReference>
<proteinExistence type="inferred from homology"/>
<keyword evidence="3 7" id="KW-0812">Transmembrane</keyword>